<feature type="compositionally biased region" description="Basic and acidic residues" evidence="1">
    <location>
        <begin position="105"/>
        <end position="116"/>
    </location>
</feature>
<evidence type="ECO:0000313" key="2">
    <source>
        <dbReference type="EMBL" id="ELU14131.1"/>
    </source>
</evidence>
<name>R7VCV6_CAPTE</name>
<protein>
    <recommendedName>
        <fullName evidence="5">Endonuclease/exonuclease/phosphatase domain-containing protein</fullName>
    </recommendedName>
</protein>
<evidence type="ECO:0000256" key="1">
    <source>
        <dbReference type="SAM" id="MobiDB-lite"/>
    </source>
</evidence>
<dbReference type="EMBL" id="AMQN01004944">
    <property type="status" value="NOT_ANNOTATED_CDS"/>
    <property type="molecule type" value="Genomic_DNA"/>
</dbReference>
<reference evidence="3" key="3">
    <citation type="submission" date="2015-06" db="UniProtKB">
        <authorList>
            <consortium name="EnsemblMetazoa"/>
        </authorList>
    </citation>
    <scope>IDENTIFICATION</scope>
</reference>
<gene>
    <name evidence="2" type="ORF">CAPTEDRAFT_203484</name>
</gene>
<dbReference type="EMBL" id="KB294746">
    <property type="protein sequence ID" value="ELU14131.1"/>
    <property type="molecule type" value="Genomic_DNA"/>
</dbReference>
<feature type="region of interest" description="Disordered" evidence="1">
    <location>
        <begin position="34"/>
        <end position="116"/>
    </location>
</feature>
<organism evidence="2">
    <name type="scientific">Capitella teleta</name>
    <name type="common">Polychaete worm</name>
    <dbReference type="NCBI Taxonomy" id="283909"/>
    <lineage>
        <taxon>Eukaryota</taxon>
        <taxon>Metazoa</taxon>
        <taxon>Spiralia</taxon>
        <taxon>Lophotrochozoa</taxon>
        <taxon>Annelida</taxon>
        <taxon>Polychaeta</taxon>
        <taxon>Sedentaria</taxon>
        <taxon>Scolecida</taxon>
        <taxon>Capitellidae</taxon>
        <taxon>Capitella</taxon>
    </lineage>
</organism>
<proteinExistence type="predicted"/>
<dbReference type="AlphaFoldDB" id="R7VCV6"/>
<evidence type="ECO:0000313" key="4">
    <source>
        <dbReference type="Proteomes" id="UP000014760"/>
    </source>
</evidence>
<reference evidence="4" key="1">
    <citation type="submission" date="2012-12" db="EMBL/GenBank/DDBJ databases">
        <authorList>
            <person name="Hellsten U."/>
            <person name="Grimwood J."/>
            <person name="Chapman J.A."/>
            <person name="Shapiro H."/>
            <person name="Aerts A."/>
            <person name="Otillar R.P."/>
            <person name="Terry A.Y."/>
            <person name="Boore J.L."/>
            <person name="Simakov O."/>
            <person name="Marletaz F."/>
            <person name="Cho S.-J."/>
            <person name="Edsinger-Gonzales E."/>
            <person name="Havlak P."/>
            <person name="Kuo D.-H."/>
            <person name="Larsson T."/>
            <person name="Lv J."/>
            <person name="Arendt D."/>
            <person name="Savage R."/>
            <person name="Osoegawa K."/>
            <person name="de Jong P."/>
            <person name="Lindberg D.R."/>
            <person name="Seaver E.C."/>
            <person name="Weisblat D.A."/>
            <person name="Putnam N.H."/>
            <person name="Grigoriev I.V."/>
            <person name="Rokhsar D.S."/>
        </authorList>
    </citation>
    <scope>NUCLEOTIDE SEQUENCE</scope>
    <source>
        <strain evidence="4">I ESC-2004</strain>
    </source>
</reference>
<accession>R7VCV6</accession>
<feature type="compositionally biased region" description="Basic and acidic residues" evidence="1">
    <location>
        <begin position="44"/>
        <end position="86"/>
    </location>
</feature>
<dbReference type="HOGENOM" id="CLU_977418_0_0_1"/>
<reference evidence="2 4" key="2">
    <citation type="journal article" date="2013" name="Nature">
        <title>Insights into bilaterian evolution from three spiralian genomes.</title>
        <authorList>
            <person name="Simakov O."/>
            <person name="Marletaz F."/>
            <person name="Cho S.J."/>
            <person name="Edsinger-Gonzales E."/>
            <person name="Havlak P."/>
            <person name="Hellsten U."/>
            <person name="Kuo D.H."/>
            <person name="Larsson T."/>
            <person name="Lv J."/>
            <person name="Arendt D."/>
            <person name="Savage R."/>
            <person name="Osoegawa K."/>
            <person name="de Jong P."/>
            <person name="Grimwood J."/>
            <person name="Chapman J.A."/>
            <person name="Shapiro H."/>
            <person name="Aerts A."/>
            <person name="Otillar R.P."/>
            <person name="Terry A.Y."/>
            <person name="Boore J.L."/>
            <person name="Grigoriev I.V."/>
            <person name="Lindberg D.R."/>
            <person name="Seaver E.C."/>
            <person name="Weisblat D.A."/>
            <person name="Putnam N.H."/>
            <person name="Rokhsar D.S."/>
        </authorList>
    </citation>
    <scope>NUCLEOTIDE SEQUENCE</scope>
    <source>
        <strain evidence="2 4">I ESC-2004</strain>
    </source>
</reference>
<evidence type="ECO:0008006" key="5">
    <source>
        <dbReference type="Google" id="ProtNLM"/>
    </source>
</evidence>
<evidence type="ECO:0000313" key="3">
    <source>
        <dbReference type="EnsemblMetazoa" id="CapteP203484"/>
    </source>
</evidence>
<keyword evidence="4" id="KW-1185">Reference proteome</keyword>
<dbReference type="Proteomes" id="UP000014760">
    <property type="component" value="Unassembled WGS sequence"/>
</dbReference>
<dbReference type="EnsemblMetazoa" id="CapteT203484">
    <property type="protein sequence ID" value="CapteP203484"/>
    <property type="gene ID" value="CapteG203484"/>
</dbReference>
<sequence length="285" mass="32594">MVEVEIEKVKWKILKRKQVLARSEFFQGFFMPGSEQGWEAADEGGARGEETKDAAGVQREERREDNSEGGGKSDDSAPQKLTETRGLRASSAVVGQMHSGAGKRSGNDKKWEEDVERRSTKKNIRLIVQNIRKISWMMKQRELIKCLEERRGELKVTVLGNGDEFLVLSVWCGDGSKLVIGGVYQRCEGMDLIGNERRLKEVGCCLDKAGSNDLVVVARDFNAYVWTFDDHRAIYSEVSYMKTIGRISGKEHRKKAPRVKKEQLELFYPKVEMFLVWRKRPVCRE</sequence>